<feature type="region of interest" description="Disordered" evidence="1">
    <location>
        <begin position="31"/>
        <end position="51"/>
    </location>
</feature>
<comment type="caution">
    <text evidence="3">The sequence shown here is derived from an EMBL/GenBank/DDBJ whole genome shotgun (WGS) entry which is preliminary data.</text>
</comment>
<gene>
    <name evidence="3" type="ORF">LSH36_374g00007</name>
</gene>
<reference evidence="3" key="1">
    <citation type="journal article" date="2023" name="Mol. Biol. Evol.">
        <title>Third-Generation Sequencing Reveals the Adaptive Role of the Epigenome in Three Deep-Sea Polychaetes.</title>
        <authorList>
            <person name="Perez M."/>
            <person name="Aroh O."/>
            <person name="Sun Y."/>
            <person name="Lan Y."/>
            <person name="Juniper S.K."/>
            <person name="Young C.R."/>
            <person name="Angers B."/>
            <person name="Qian P.Y."/>
        </authorList>
    </citation>
    <scope>NUCLEOTIDE SEQUENCE</scope>
    <source>
        <strain evidence="3">P08H-3</strain>
    </source>
</reference>
<evidence type="ECO:0000256" key="1">
    <source>
        <dbReference type="SAM" id="MobiDB-lite"/>
    </source>
</evidence>
<evidence type="ECO:0000256" key="2">
    <source>
        <dbReference type="SAM" id="SignalP"/>
    </source>
</evidence>
<dbReference type="EMBL" id="JAODUP010000374">
    <property type="protein sequence ID" value="KAK2151141.1"/>
    <property type="molecule type" value="Genomic_DNA"/>
</dbReference>
<keyword evidence="2" id="KW-0732">Signal</keyword>
<dbReference type="AlphaFoldDB" id="A0AAD9JDX2"/>
<name>A0AAD9JDX2_9ANNE</name>
<keyword evidence="4" id="KW-1185">Reference proteome</keyword>
<evidence type="ECO:0000313" key="3">
    <source>
        <dbReference type="EMBL" id="KAK2151141.1"/>
    </source>
</evidence>
<sequence length="144" mass="15657">MYFDFRWAMTLYLGSTLLCLHSPGSGVYGHVVGGTSQPDRPGPVSADNDVSRNPDLTQTCIRCLLDNMQIVPCVACHEQLAVLIGGGPVNAVDSGQYGSESRKRDRIGLSAAEKRASFLTCKCCISLNNKQCCKRCSLTKYYGK</sequence>
<feature type="signal peptide" evidence="2">
    <location>
        <begin position="1"/>
        <end position="26"/>
    </location>
</feature>
<accession>A0AAD9JDX2</accession>
<dbReference type="Proteomes" id="UP001208570">
    <property type="component" value="Unassembled WGS sequence"/>
</dbReference>
<evidence type="ECO:0000313" key="4">
    <source>
        <dbReference type="Proteomes" id="UP001208570"/>
    </source>
</evidence>
<feature type="chain" id="PRO_5042220817" evidence="2">
    <location>
        <begin position="27"/>
        <end position="144"/>
    </location>
</feature>
<proteinExistence type="predicted"/>
<organism evidence="3 4">
    <name type="scientific">Paralvinella palmiformis</name>
    <dbReference type="NCBI Taxonomy" id="53620"/>
    <lineage>
        <taxon>Eukaryota</taxon>
        <taxon>Metazoa</taxon>
        <taxon>Spiralia</taxon>
        <taxon>Lophotrochozoa</taxon>
        <taxon>Annelida</taxon>
        <taxon>Polychaeta</taxon>
        <taxon>Sedentaria</taxon>
        <taxon>Canalipalpata</taxon>
        <taxon>Terebellida</taxon>
        <taxon>Terebelliformia</taxon>
        <taxon>Alvinellidae</taxon>
        <taxon>Paralvinella</taxon>
    </lineage>
</organism>
<protein>
    <submittedName>
        <fullName evidence="3">Uncharacterized protein</fullName>
    </submittedName>
</protein>